<organism evidence="3">
    <name type="scientific">Pelinobius muticus</name>
    <name type="common">King baboon spider</name>
    <name type="synonym">Citharischius crawshayi</name>
    <dbReference type="NCBI Taxonomy" id="753628"/>
    <lineage>
        <taxon>Eukaryota</taxon>
        <taxon>Metazoa</taxon>
        <taxon>Ecdysozoa</taxon>
        <taxon>Arthropoda</taxon>
        <taxon>Chelicerata</taxon>
        <taxon>Arachnida</taxon>
        <taxon>Araneae</taxon>
        <taxon>Mygalomorphae</taxon>
        <taxon>Avicularoidea</taxon>
        <taxon>Theraphosidae</taxon>
        <taxon>Pelinobius</taxon>
    </lineage>
</organism>
<keyword evidence="2" id="KW-0732">Signal</keyword>
<accession>D5J6Y3</accession>
<evidence type="ECO:0000256" key="2">
    <source>
        <dbReference type="SAM" id="SignalP"/>
    </source>
</evidence>
<evidence type="ECO:0000313" key="3">
    <source>
        <dbReference type="EMBL" id="ADF28504.1"/>
    </source>
</evidence>
<dbReference type="ArachnoServer" id="AS002003">
    <property type="toxin name" value="U3-theraphotoxin-Pm1c"/>
</dbReference>
<evidence type="ECO:0000256" key="1">
    <source>
        <dbReference type="SAM" id="MobiDB-lite"/>
    </source>
</evidence>
<sequence length="126" mass="14334">MNVILVLAFCCILALQSTVSHTDPHHHHHHATEPGHEPCVPLDRCRSPKIPGCCEFFEAFGKEMAELKRDKTQSCKRFPPDETEKREQCKMQKMFIARSKVEPSPECKERMEAFIQGTPPSTTTSP</sequence>
<feature type="chain" id="PRO_5003073564" evidence="2">
    <location>
        <begin position="21"/>
        <end position="126"/>
    </location>
</feature>
<reference evidence="3" key="1">
    <citation type="journal article" date="2010" name="Cell. Mol. Life Sci.">
        <title>Venom components from Citharischius crawshayi spider (Family Theraphosidae): exploring transcriptome, venomics, and function.</title>
        <authorList>
            <person name="Diego-Garcia E."/>
            <person name="Peigneur S."/>
            <person name="Waelkens E."/>
            <person name="Debaveye S."/>
            <person name="Tytgat J."/>
        </authorList>
    </citation>
    <scope>NUCLEOTIDE SEQUENCE</scope>
    <source>
        <tissue evidence="3">Venom gland</tissue>
    </source>
</reference>
<dbReference type="AlphaFoldDB" id="D5J6Y3"/>
<feature type="signal peptide" evidence="2">
    <location>
        <begin position="1"/>
        <end position="20"/>
    </location>
</feature>
<protein>
    <submittedName>
        <fullName evidence="3">Putative toxin</fullName>
    </submittedName>
</protein>
<dbReference type="EMBL" id="GU170878">
    <property type="protein sequence ID" value="ADF28504.1"/>
    <property type="molecule type" value="mRNA"/>
</dbReference>
<name>D5J6Y3_PELMU</name>
<feature type="region of interest" description="Disordered" evidence="1">
    <location>
        <begin position="100"/>
        <end position="126"/>
    </location>
</feature>
<feature type="compositionally biased region" description="Basic and acidic residues" evidence="1">
    <location>
        <begin position="100"/>
        <end position="112"/>
    </location>
</feature>
<proteinExistence type="evidence at transcript level"/>